<dbReference type="Pfam" id="PF02518">
    <property type="entry name" value="HATPase_c"/>
    <property type="match status" value="1"/>
</dbReference>
<evidence type="ECO:0000256" key="8">
    <source>
        <dbReference type="SAM" id="Phobius"/>
    </source>
</evidence>
<dbReference type="PANTHER" id="PTHR43065">
    <property type="entry name" value="SENSOR HISTIDINE KINASE"/>
    <property type="match status" value="1"/>
</dbReference>
<dbReference type="EMBL" id="JACHEN010000022">
    <property type="protein sequence ID" value="MBB6217278.1"/>
    <property type="molecule type" value="Genomic_DNA"/>
</dbReference>
<keyword evidence="6" id="KW-0067">ATP-binding</keyword>
<dbReference type="SUPFAM" id="SSF55874">
    <property type="entry name" value="ATPase domain of HSP90 chaperone/DNA topoisomerase II/histidine kinase"/>
    <property type="match status" value="1"/>
</dbReference>
<feature type="transmembrane region" description="Helical" evidence="8">
    <location>
        <begin position="197"/>
        <end position="219"/>
    </location>
</feature>
<sequence length="500" mass="57858">MMYAIVSIIVFGIFIMVKEKGTTRYFLFLMILGWVASILGFTSYLLYLQKRELYLFMFAKVFSPTLILWGNLDFLQMDVISAISQMSFGTLCFIYACLCFSISLTNLNRYGYKLYLALAILPVLEFIIYNPYTYSAFYNWYFMGKSLSSPDFQVLLNLEPKIYNITLAINYIYLIVSIVIIIYYYIKTPAMKYFNTYILTILVGFSTNIITFATVFWWAPKRLISVSVFTGYTHVLPVSLFWEGKILFIFPYISFISCITLLAALFKYNNDHLIMKQTSRLIVKGFDTAGLGTRMISHNFKNYIMATILDAEFLKEKYEDDPESLEYINRILTLNHEFMESLNYLNDKFKTLSLYIQPFDLKLVLKSALKKHNLSAIKIDIQEPPEAVLTLIDPNQMTEVLCNIIKNAVEAMQYTDKNLSIQLFIQKKWSIITISDSGCGMNSEQIDRLFIPFYSTKSSIKNWGVGLNYCYKIIHSHKGKIIVNSKPGLGTSFRILLPRA</sequence>
<evidence type="ECO:0000256" key="7">
    <source>
        <dbReference type="ARBA" id="ARBA00023012"/>
    </source>
</evidence>
<feature type="transmembrane region" description="Helical" evidence="8">
    <location>
        <begin position="246"/>
        <end position="266"/>
    </location>
</feature>
<proteinExistence type="predicted"/>
<dbReference type="GO" id="GO:0004673">
    <property type="term" value="F:protein histidine kinase activity"/>
    <property type="evidence" value="ECO:0007669"/>
    <property type="project" value="UniProtKB-EC"/>
</dbReference>
<comment type="caution">
    <text evidence="10">The sequence shown here is derived from an EMBL/GenBank/DDBJ whole genome shotgun (WGS) entry which is preliminary data.</text>
</comment>
<protein>
    <recommendedName>
        <fullName evidence="2">histidine kinase</fullName>
        <ecNumber evidence="2">2.7.13.3</ecNumber>
    </recommendedName>
</protein>
<dbReference type="InterPro" id="IPR036890">
    <property type="entry name" value="HATPase_C_sf"/>
</dbReference>
<dbReference type="InterPro" id="IPR003594">
    <property type="entry name" value="HATPase_dom"/>
</dbReference>
<dbReference type="PRINTS" id="PR00344">
    <property type="entry name" value="BCTRLSENSOR"/>
</dbReference>
<dbReference type="SMART" id="SM00387">
    <property type="entry name" value="HATPase_c"/>
    <property type="match status" value="1"/>
</dbReference>
<feature type="transmembrane region" description="Helical" evidence="8">
    <location>
        <begin position="53"/>
        <end position="70"/>
    </location>
</feature>
<dbReference type="AlphaFoldDB" id="A0A841KY95"/>
<reference evidence="10 11" key="1">
    <citation type="submission" date="2020-08" db="EMBL/GenBank/DDBJ databases">
        <title>Genomic Encyclopedia of Type Strains, Phase IV (KMG-IV): sequencing the most valuable type-strain genomes for metagenomic binning, comparative biology and taxonomic classification.</title>
        <authorList>
            <person name="Goeker M."/>
        </authorList>
    </citation>
    <scope>NUCLEOTIDE SEQUENCE [LARGE SCALE GENOMIC DNA]</scope>
    <source>
        <strain evidence="10 11">DSM 103526</strain>
    </source>
</reference>
<dbReference type="InterPro" id="IPR004358">
    <property type="entry name" value="Sig_transdc_His_kin-like_C"/>
</dbReference>
<evidence type="ECO:0000313" key="11">
    <source>
        <dbReference type="Proteomes" id="UP000579281"/>
    </source>
</evidence>
<organism evidence="10 11">
    <name type="scientific">Anaerosolibacter carboniphilus</name>
    <dbReference type="NCBI Taxonomy" id="1417629"/>
    <lineage>
        <taxon>Bacteria</taxon>
        <taxon>Bacillati</taxon>
        <taxon>Bacillota</taxon>
        <taxon>Clostridia</taxon>
        <taxon>Peptostreptococcales</taxon>
        <taxon>Thermotaleaceae</taxon>
        <taxon>Anaerosolibacter</taxon>
    </lineage>
</organism>
<keyword evidence="11" id="KW-1185">Reference proteome</keyword>
<evidence type="ECO:0000256" key="6">
    <source>
        <dbReference type="ARBA" id="ARBA00022840"/>
    </source>
</evidence>
<name>A0A841KY95_9FIRM</name>
<keyword evidence="5 10" id="KW-0418">Kinase</keyword>
<dbReference type="GO" id="GO:0000160">
    <property type="term" value="P:phosphorelay signal transduction system"/>
    <property type="evidence" value="ECO:0007669"/>
    <property type="project" value="UniProtKB-KW"/>
</dbReference>
<feature type="transmembrane region" description="Helical" evidence="8">
    <location>
        <begin position="114"/>
        <end position="142"/>
    </location>
</feature>
<dbReference type="Gene3D" id="3.30.565.10">
    <property type="entry name" value="Histidine kinase-like ATPase, C-terminal domain"/>
    <property type="match status" value="1"/>
</dbReference>
<dbReference type="PROSITE" id="PS50109">
    <property type="entry name" value="HIS_KIN"/>
    <property type="match status" value="1"/>
</dbReference>
<evidence type="ECO:0000259" key="9">
    <source>
        <dbReference type="PROSITE" id="PS50109"/>
    </source>
</evidence>
<keyword evidence="3" id="KW-0808">Transferase</keyword>
<keyword evidence="8" id="KW-0472">Membrane</keyword>
<keyword evidence="8" id="KW-0812">Transmembrane</keyword>
<evidence type="ECO:0000256" key="1">
    <source>
        <dbReference type="ARBA" id="ARBA00000085"/>
    </source>
</evidence>
<evidence type="ECO:0000256" key="3">
    <source>
        <dbReference type="ARBA" id="ARBA00022679"/>
    </source>
</evidence>
<keyword evidence="4" id="KW-0547">Nucleotide-binding</keyword>
<accession>A0A841KY95</accession>
<evidence type="ECO:0000256" key="2">
    <source>
        <dbReference type="ARBA" id="ARBA00012438"/>
    </source>
</evidence>
<evidence type="ECO:0000313" key="10">
    <source>
        <dbReference type="EMBL" id="MBB6217278.1"/>
    </source>
</evidence>
<dbReference type="EC" id="2.7.13.3" evidence="2"/>
<dbReference type="Proteomes" id="UP000579281">
    <property type="component" value="Unassembled WGS sequence"/>
</dbReference>
<keyword evidence="7" id="KW-0902">Two-component regulatory system</keyword>
<comment type="catalytic activity">
    <reaction evidence="1">
        <text>ATP + protein L-histidine = ADP + protein N-phospho-L-histidine.</text>
        <dbReference type="EC" id="2.7.13.3"/>
    </reaction>
</comment>
<dbReference type="InterPro" id="IPR005467">
    <property type="entry name" value="His_kinase_dom"/>
</dbReference>
<evidence type="ECO:0000256" key="5">
    <source>
        <dbReference type="ARBA" id="ARBA00022777"/>
    </source>
</evidence>
<keyword evidence="8" id="KW-1133">Transmembrane helix</keyword>
<evidence type="ECO:0000256" key="4">
    <source>
        <dbReference type="ARBA" id="ARBA00022741"/>
    </source>
</evidence>
<feature type="transmembrane region" description="Helical" evidence="8">
    <location>
        <begin position="162"/>
        <end position="185"/>
    </location>
</feature>
<gene>
    <name evidence="10" type="ORF">HNQ80_003397</name>
</gene>
<feature type="domain" description="Histidine kinase" evidence="9">
    <location>
        <begin position="295"/>
        <end position="500"/>
    </location>
</feature>
<dbReference type="PANTHER" id="PTHR43065:SF46">
    <property type="entry name" value="C4-DICARBOXYLATE TRANSPORT SENSOR PROTEIN DCTB"/>
    <property type="match status" value="1"/>
</dbReference>
<feature type="transmembrane region" description="Helical" evidence="8">
    <location>
        <begin position="82"/>
        <end position="102"/>
    </location>
</feature>
<dbReference type="RefSeq" id="WP_184311784.1">
    <property type="nucleotide sequence ID" value="NZ_JACHEN010000022.1"/>
</dbReference>
<feature type="transmembrane region" description="Helical" evidence="8">
    <location>
        <begin position="25"/>
        <end position="46"/>
    </location>
</feature>
<dbReference type="GO" id="GO:0005524">
    <property type="term" value="F:ATP binding"/>
    <property type="evidence" value="ECO:0007669"/>
    <property type="project" value="UniProtKB-KW"/>
</dbReference>